<name>A0AAV6S2G8_SOLSE</name>
<dbReference type="EMBL" id="JAGKHQ010000007">
    <property type="protein sequence ID" value="KAG7511915.1"/>
    <property type="molecule type" value="Genomic_DNA"/>
</dbReference>
<dbReference type="PANTHER" id="PTHR34916:SF1">
    <property type="entry name" value="GI:13385330"/>
    <property type="match status" value="1"/>
</dbReference>
<proteinExistence type="predicted"/>
<dbReference type="Proteomes" id="UP000693946">
    <property type="component" value="Linkage Group LG15"/>
</dbReference>
<dbReference type="PANTHER" id="PTHR34916">
    <property type="entry name" value="GI:13385330"/>
    <property type="match status" value="1"/>
</dbReference>
<comment type="caution">
    <text evidence="1">The sequence shown here is derived from an EMBL/GenBank/DDBJ whole genome shotgun (WGS) entry which is preliminary data.</text>
</comment>
<reference evidence="1 2" key="1">
    <citation type="journal article" date="2021" name="Sci. Rep.">
        <title>Chromosome anchoring in Senegalese sole (Solea senegalensis) reveals sex-associated markers and genome rearrangements in flatfish.</title>
        <authorList>
            <person name="Guerrero-Cozar I."/>
            <person name="Gomez-Garrido J."/>
            <person name="Berbel C."/>
            <person name="Martinez-Blanch J.F."/>
            <person name="Alioto T."/>
            <person name="Claros M.G."/>
            <person name="Gagnaire P.A."/>
            <person name="Manchado M."/>
        </authorList>
    </citation>
    <scope>NUCLEOTIDE SEQUENCE [LARGE SCALE GENOMIC DNA]</scope>
    <source>
        <strain evidence="1">Sse05_10M</strain>
    </source>
</reference>
<organism evidence="1 2">
    <name type="scientific">Solea senegalensis</name>
    <name type="common">Senegalese sole</name>
    <dbReference type="NCBI Taxonomy" id="28829"/>
    <lineage>
        <taxon>Eukaryota</taxon>
        <taxon>Metazoa</taxon>
        <taxon>Chordata</taxon>
        <taxon>Craniata</taxon>
        <taxon>Vertebrata</taxon>
        <taxon>Euteleostomi</taxon>
        <taxon>Actinopterygii</taxon>
        <taxon>Neopterygii</taxon>
        <taxon>Teleostei</taxon>
        <taxon>Neoteleostei</taxon>
        <taxon>Acanthomorphata</taxon>
        <taxon>Carangaria</taxon>
        <taxon>Pleuronectiformes</taxon>
        <taxon>Pleuronectoidei</taxon>
        <taxon>Soleidae</taxon>
        <taxon>Solea</taxon>
    </lineage>
</organism>
<evidence type="ECO:0000313" key="1">
    <source>
        <dbReference type="EMBL" id="KAG7511915.1"/>
    </source>
</evidence>
<dbReference type="AlphaFoldDB" id="A0AAV6S2G8"/>
<accession>A0AAV6S2G8</accession>
<keyword evidence="2" id="KW-1185">Reference proteome</keyword>
<evidence type="ECO:0000313" key="2">
    <source>
        <dbReference type="Proteomes" id="UP000693946"/>
    </source>
</evidence>
<gene>
    <name evidence="1" type="ORF">JOB18_014257</name>
</gene>
<protein>
    <submittedName>
        <fullName evidence="1">Uncharacterized protein</fullName>
    </submittedName>
</protein>
<sequence length="161" mass="18753">MEIREAEKEICRLELEARRSLMENKRVRKELQKVPAIMGPLESGMKNISLSGLQDSGMSVRHTNTVQLKRLQVLNMWREIQRLKEEIKEKLVSTDTTAATEKDIEDLKAETIRLIASNDRLKTTNQKLENKINMVLQREKSSKTTRWALWDGIQCDLCTER</sequence>